<protein>
    <submittedName>
        <fullName evidence="1">Gp083</fullName>
    </submittedName>
</protein>
<sequence>MEKPRLYIVSSVGGGVAQHTWLMRSKERTIASSNYNVESDMIDNLVSLFGAHILFDDIDFAMSIEMKQKVIDAATAKHFVKLID</sequence>
<evidence type="ECO:0000313" key="1">
    <source>
        <dbReference type="EMBL" id="ADD80974.1"/>
    </source>
</evidence>
<dbReference type="RefSeq" id="YP_009017697.1">
    <property type="nucleotide sequence ID" value="NC_023735.1"/>
</dbReference>
<dbReference type="Proteomes" id="UP000002347">
    <property type="component" value="Segment"/>
</dbReference>
<dbReference type="KEGG" id="vg:18565660"/>
<organism evidence="1 2">
    <name type="scientific">Rhodococcus phage ReqiPepy6</name>
    <dbReference type="NCBI Taxonomy" id="691965"/>
    <lineage>
        <taxon>Viruses</taxon>
        <taxon>Duplodnaviria</taxon>
        <taxon>Heunggongvirae</taxon>
        <taxon>Uroviricota</taxon>
        <taxon>Caudoviricetes</taxon>
        <taxon>Pepyhexavirus</taxon>
        <taxon>Pepyhexavirus pepy6</taxon>
    </lineage>
</organism>
<name>D4P7J4_9CAUD</name>
<reference evidence="1 2" key="1">
    <citation type="journal article" date="2011" name="Appl. Environ. Microbiol.">
        <title>Genomic and functional analyses of Rhodococcus equi phages ReqiPepy6, ReqiPoco6, ReqiPine5, and ReqiDocB7.</title>
        <authorList>
            <person name="Summer E.J."/>
            <person name="Liu M."/>
            <person name="Gill J.J."/>
            <person name="Grant M."/>
            <person name="Chan-Cortes T.N."/>
            <person name="Ferguson L."/>
            <person name="Janes C."/>
            <person name="Lange K."/>
            <person name="Bertoli M."/>
            <person name="Moore C."/>
            <person name="Orchard R.C."/>
            <person name="Cohen N."/>
            <person name="Young R."/>
        </authorList>
    </citation>
    <scope>NUCLEOTIDE SEQUENCE [LARGE SCALE GENOMIC DNA]</scope>
</reference>
<keyword evidence="2" id="KW-1185">Reference proteome</keyword>
<evidence type="ECO:0000313" key="2">
    <source>
        <dbReference type="Proteomes" id="UP000002347"/>
    </source>
</evidence>
<gene>
    <name evidence="1" type="ORF">Pepy6gene083</name>
</gene>
<proteinExistence type="predicted"/>
<dbReference type="GeneID" id="18565660"/>
<accession>D4P7J4</accession>
<dbReference type="EMBL" id="GU580941">
    <property type="protein sequence ID" value="ADD80974.1"/>
    <property type="molecule type" value="Genomic_DNA"/>
</dbReference>